<keyword evidence="1" id="KW-0812">Transmembrane</keyword>
<organism evidence="2 3">
    <name type="scientific">Thermotoga petrophila</name>
    <dbReference type="NCBI Taxonomy" id="93929"/>
    <lineage>
        <taxon>Bacteria</taxon>
        <taxon>Thermotogati</taxon>
        <taxon>Thermotogota</taxon>
        <taxon>Thermotogae</taxon>
        <taxon>Thermotogales</taxon>
        <taxon>Thermotogaceae</taxon>
        <taxon>Thermotoga</taxon>
    </lineage>
</organism>
<name>A0A101ERD8_9THEM</name>
<comment type="caution">
    <text evidence="2">The sequence shown here is derived from an EMBL/GenBank/DDBJ whole genome shotgun (WGS) entry which is preliminary data.</text>
</comment>
<feature type="transmembrane region" description="Helical" evidence="1">
    <location>
        <begin position="6"/>
        <end position="26"/>
    </location>
</feature>
<dbReference type="RefSeq" id="WP_012895792.1">
    <property type="nucleotide sequence ID" value="NZ_DAITJQ010000001.1"/>
</dbReference>
<feature type="transmembrane region" description="Helical" evidence="1">
    <location>
        <begin position="138"/>
        <end position="156"/>
    </location>
</feature>
<evidence type="ECO:0000256" key="1">
    <source>
        <dbReference type="SAM" id="Phobius"/>
    </source>
</evidence>
<dbReference type="Proteomes" id="UP000058636">
    <property type="component" value="Unassembled WGS sequence"/>
</dbReference>
<feature type="transmembrane region" description="Helical" evidence="1">
    <location>
        <begin position="35"/>
        <end position="53"/>
    </location>
</feature>
<gene>
    <name evidence="2" type="ORF">XD57_0390</name>
</gene>
<sequence>MIWLLEGLSFSVVGFFVSVFFSYLYLKRREKIDLSALKIFNEFTTLGLIYLFSWMLNSLFFYLMVVVLAVFFFLGESVHFLMSINEQYRVMFLSFGYNDREFSLYQIRKKLFKSFVKPALKFFGLYIVFSNADLKNPFVISILLVLGVTIGLLNGVDKFD</sequence>
<keyword evidence="1" id="KW-0472">Membrane</keyword>
<proteinExistence type="predicted"/>
<dbReference type="PATRIC" id="fig|93930.3.peg.1173"/>
<accession>A0A101ERD8</accession>
<evidence type="ECO:0000313" key="3">
    <source>
        <dbReference type="Proteomes" id="UP000058636"/>
    </source>
</evidence>
<reference evidence="2 3" key="1">
    <citation type="journal article" date="2015" name="MBio">
        <title>Genome-Resolved Metagenomic Analysis Reveals Roles for Candidate Phyla and Other Microbial Community Members in Biogeochemical Transformations in Oil Reservoirs.</title>
        <authorList>
            <person name="Hu P."/>
            <person name="Tom L."/>
            <person name="Singh A."/>
            <person name="Thomas B.C."/>
            <person name="Baker B.J."/>
            <person name="Piceno Y.M."/>
            <person name="Andersen G.L."/>
            <person name="Banfield J.F."/>
        </authorList>
    </citation>
    <scope>NUCLEOTIDE SEQUENCE [LARGE SCALE GENOMIC DNA]</scope>
    <source>
        <strain evidence="2">46_26</strain>
    </source>
</reference>
<evidence type="ECO:0000313" key="2">
    <source>
        <dbReference type="EMBL" id="KUK23506.1"/>
    </source>
</evidence>
<dbReference type="AlphaFoldDB" id="A0A101ERD8"/>
<feature type="transmembrane region" description="Helical" evidence="1">
    <location>
        <begin position="59"/>
        <end position="82"/>
    </location>
</feature>
<keyword evidence="1" id="KW-1133">Transmembrane helix</keyword>
<protein>
    <submittedName>
        <fullName evidence="2">Uncharacterized protein</fullName>
    </submittedName>
</protein>
<dbReference type="EMBL" id="LGFG01000019">
    <property type="protein sequence ID" value="KUK23506.1"/>
    <property type="molecule type" value="Genomic_DNA"/>
</dbReference>